<dbReference type="RefSeq" id="XP_002911247.1">
    <property type="nucleotide sequence ID" value="XM_002911201.1"/>
</dbReference>
<comment type="caution">
    <text evidence="2">The sequence shown here is derived from an EMBL/GenBank/DDBJ whole genome shotgun (WGS) entry which is preliminary data.</text>
</comment>
<dbReference type="PANTHER" id="PTHR10073">
    <property type="entry name" value="DNA MISMATCH REPAIR PROTEIN MLH, PMS, MUTL"/>
    <property type="match status" value="1"/>
</dbReference>
<dbReference type="STRING" id="240176.D6RMZ1"/>
<sequence>MARSVFLNLYRDCHHTAGLRMETLSVPTQAKLRSTQILTSLPQIVSELLQNSLDAGAKSIEIGLNAQEWFCWVKDDGCGINREGLAAIAQEGDAGRYSTSKSYAPSAMNAQSTFGFRGEALASAAELCCLEIVSRTAVSRECSSVILKGGKRLYEGPAVRWRREHPGTVVCIRDAFYNLPVRRLSHPSPSRTWDLVRQEIETYAVVSPDVTFSLEDIREDSNVTKTKSVRIARLIVCQTSSMLQSFRRIYGHALVEHVEEIDACSDALKIRGFISLCGTYSKISTDIQYGQATYRK</sequence>
<dbReference type="VEuPathDB" id="FungiDB:CC1G_14676"/>
<dbReference type="eggNOG" id="KOG1977">
    <property type="taxonomic scope" value="Eukaryota"/>
</dbReference>
<proteinExistence type="inferred from homology"/>
<dbReference type="AlphaFoldDB" id="D6RMZ1"/>
<dbReference type="InterPro" id="IPR014762">
    <property type="entry name" value="DNA_mismatch_repair_CS"/>
</dbReference>
<keyword evidence="3" id="KW-1185">Reference proteome</keyword>
<dbReference type="GO" id="GO:0140664">
    <property type="term" value="F:ATP-dependent DNA damage sensor activity"/>
    <property type="evidence" value="ECO:0007669"/>
    <property type="project" value="InterPro"/>
</dbReference>
<protein>
    <recommendedName>
        <fullName evidence="4">DNA mismatch repair protein MutL</fullName>
    </recommendedName>
</protein>
<gene>
    <name evidence="2" type="ORF">CC1G_14676</name>
</gene>
<dbReference type="Gene3D" id="3.30.565.10">
    <property type="entry name" value="Histidine kinase-like ATPase, C-terminal domain"/>
    <property type="match status" value="1"/>
</dbReference>
<dbReference type="Pfam" id="PF13589">
    <property type="entry name" value="HATPase_c_3"/>
    <property type="match status" value="1"/>
</dbReference>
<dbReference type="SUPFAM" id="SSF55874">
    <property type="entry name" value="ATPase domain of HSP90 chaperone/DNA topoisomerase II/histidine kinase"/>
    <property type="match status" value="1"/>
</dbReference>
<dbReference type="GO" id="GO:0032300">
    <property type="term" value="C:mismatch repair complex"/>
    <property type="evidence" value="ECO:0007669"/>
    <property type="project" value="InterPro"/>
</dbReference>
<dbReference type="InParanoid" id="D6RMZ1"/>
<accession>D6RMZ1</accession>
<comment type="similarity">
    <text evidence="1">Belongs to the DNA mismatch repair MutL/HexB family.</text>
</comment>
<dbReference type="PANTHER" id="PTHR10073:SF47">
    <property type="entry name" value="DNA MISMATCH REPAIR PROTEIN MLH3"/>
    <property type="match status" value="1"/>
</dbReference>
<reference evidence="2 3" key="1">
    <citation type="journal article" date="2010" name="Proc. Natl. Acad. Sci. U.S.A.">
        <title>Insights into evolution of multicellular fungi from the assembled chromosomes of the mushroom Coprinopsis cinerea (Coprinus cinereus).</title>
        <authorList>
            <person name="Stajich J.E."/>
            <person name="Wilke S.K."/>
            <person name="Ahren D."/>
            <person name="Au C.H."/>
            <person name="Birren B.W."/>
            <person name="Borodovsky M."/>
            <person name="Burns C."/>
            <person name="Canback B."/>
            <person name="Casselton L.A."/>
            <person name="Cheng C.K."/>
            <person name="Deng J."/>
            <person name="Dietrich F.S."/>
            <person name="Fargo D.C."/>
            <person name="Farman M.L."/>
            <person name="Gathman A.C."/>
            <person name="Goldberg J."/>
            <person name="Guigo R."/>
            <person name="Hoegger P.J."/>
            <person name="Hooker J.B."/>
            <person name="Huggins A."/>
            <person name="James T.Y."/>
            <person name="Kamada T."/>
            <person name="Kilaru S."/>
            <person name="Kodira C."/>
            <person name="Kues U."/>
            <person name="Kupfer D."/>
            <person name="Kwan H.S."/>
            <person name="Lomsadze A."/>
            <person name="Li W."/>
            <person name="Lilly W.W."/>
            <person name="Ma L.J."/>
            <person name="Mackey A.J."/>
            <person name="Manning G."/>
            <person name="Martin F."/>
            <person name="Muraguchi H."/>
            <person name="Natvig D.O."/>
            <person name="Palmerini H."/>
            <person name="Ramesh M.A."/>
            <person name="Rehmeyer C.J."/>
            <person name="Roe B.A."/>
            <person name="Shenoy N."/>
            <person name="Stanke M."/>
            <person name="Ter-Hovhannisyan V."/>
            <person name="Tunlid A."/>
            <person name="Velagapudi R."/>
            <person name="Vision T.J."/>
            <person name="Zeng Q."/>
            <person name="Zolan M.E."/>
            <person name="Pukkila P.J."/>
        </authorList>
    </citation>
    <scope>NUCLEOTIDE SEQUENCE [LARGE SCALE GENOMIC DNA]</scope>
    <source>
        <strain evidence="3">Okayama-7 / 130 / ATCC MYA-4618 / FGSC 9003</strain>
    </source>
</reference>
<dbReference type="InterPro" id="IPR036890">
    <property type="entry name" value="HATPase_C_sf"/>
</dbReference>
<dbReference type="GeneID" id="9378495"/>
<name>D6RMZ1_COPC7</name>
<dbReference type="OrthoDB" id="429932at2759"/>
<dbReference type="GO" id="GO:0006298">
    <property type="term" value="P:mismatch repair"/>
    <property type="evidence" value="ECO:0007669"/>
    <property type="project" value="InterPro"/>
</dbReference>
<dbReference type="HOGENOM" id="CLU_004131_3_0_1"/>
<dbReference type="PROSITE" id="PS00058">
    <property type="entry name" value="DNA_MISMATCH_REPAIR_1"/>
    <property type="match status" value="1"/>
</dbReference>
<evidence type="ECO:0000313" key="2">
    <source>
        <dbReference type="EMBL" id="EFI27753.1"/>
    </source>
</evidence>
<dbReference type="OMA" id="AKHERAC"/>
<dbReference type="KEGG" id="cci:CC1G_14676"/>
<evidence type="ECO:0008006" key="4">
    <source>
        <dbReference type="Google" id="ProtNLM"/>
    </source>
</evidence>
<dbReference type="EMBL" id="AACS02000005">
    <property type="protein sequence ID" value="EFI27753.1"/>
    <property type="molecule type" value="Genomic_DNA"/>
</dbReference>
<dbReference type="Proteomes" id="UP000001861">
    <property type="component" value="Unassembled WGS sequence"/>
</dbReference>
<organism evidence="2 3">
    <name type="scientific">Coprinopsis cinerea (strain Okayama-7 / 130 / ATCC MYA-4618 / FGSC 9003)</name>
    <name type="common">Inky cap fungus</name>
    <name type="synonym">Hormographiella aspergillata</name>
    <dbReference type="NCBI Taxonomy" id="240176"/>
    <lineage>
        <taxon>Eukaryota</taxon>
        <taxon>Fungi</taxon>
        <taxon>Dikarya</taxon>
        <taxon>Basidiomycota</taxon>
        <taxon>Agaricomycotina</taxon>
        <taxon>Agaricomycetes</taxon>
        <taxon>Agaricomycetidae</taxon>
        <taxon>Agaricales</taxon>
        <taxon>Agaricineae</taxon>
        <taxon>Psathyrellaceae</taxon>
        <taxon>Coprinopsis</taxon>
    </lineage>
</organism>
<dbReference type="InterPro" id="IPR038973">
    <property type="entry name" value="MutL/Mlh/Pms-like"/>
</dbReference>
<evidence type="ECO:0000256" key="1">
    <source>
        <dbReference type="ARBA" id="ARBA00006082"/>
    </source>
</evidence>
<dbReference type="GO" id="GO:0016887">
    <property type="term" value="F:ATP hydrolysis activity"/>
    <property type="evidence" value="ECO:0007669"/>
    <property type="project" value="InterPro"/>
</dbReference>
<evidence type="ECO:0000313" key="3">
    <source>
        <dbReference type="Proteomes" id="UP000001861"/>
    </source>
</evidence>